<evidence type="ECO:0000256" key="2">
    <source>
        <dbReference type="ARBA" id="ARBA00004214"/>
    </source>
</evidence>
<comment type="subcellular location">
    <subcellularLocation>
        <location evidence="1">Cytoplasm</location>
        <location evidence="1">Cytoskeleton</location>
        <location evidence="1">Microtubule organizing center</location>
        <location evidence="1">Centrosome</location>
        <location evidence="1">Centriole</location>
    </subcellularLocation>
    <subcellularLocation>
        <location evidence="3">Cytoplasm</location>
        <location evidence="3">Cytoskeleton</location>
        <location evidence="3">Spindle pole</location>
    </subcellularLocation>
    <subcellularLocation>
        <location evidence="2">Midbody</location>
    </subcellularLocation>
</comment>
<feature type="compositionally biased region" description="Polar residues" evidence="9">
    <location>
        <begin position="172"/>
        <end position="207"/>
    </location>
</feature>
<evidence type="ECO:0000256" key="9">
    <source>
        <dbReference type="SAM" id="MobiDB-lite"/>
    </source>
</evidence>
<reference evidence="11 12" key="1">
    <citation type="submission" date="2024-11" db="EMBL/GenBank/DDBJ databases">
        <title>Chromosome-level genome assembly of the freshwater bivalve Anodonta woodiana.</title>
        <authorList>
            <person name="Chen X."/>
        </authorList>
    </citation>
    <scope>NUCLEOTIDE SEQUENCE [LARGE SCALE GENOMIC DNA]</scope>
    <source>
        <strain evidence="11">MN2024</strain>
        <tissue evidence="11">Gills</tissue>
    </source>
</reference>
<evidence type="ECO:0000259" key="10">
    <source>
        <dbReference type="Pfam" id="PF15007"/>
    </source>
</evidence>
<proteinExistence type="predicted"/>
<dbReference type="AlphaFoldDB" id="A0ABD3WWX3"/>
<dbReference type="PANTHER" id="PTHR31477">
    <property type="entry name" value="CENTROSOMAL PROTEIN OF 44 KDA"/>
    <property type="match status" value="1"/>
</dbReference>
<dbReference type="GO" id="GO:0030496">
    <property type="term" value="C:midbody"/>
    <property type="evidence" value="ECO:0007669"/>
    <property type="project" value="UniProtKB-SubCell"/>
</dbReference>
<feature type="region of interest" description="Disordered" evidence="9">
    <location>
        <begin position="241"/>
        <end position="264"/>
    </location>
</feature>
<dbReference type="GO" id="GO:0005814">
    <property type="term" value="C:centriole"/>
    <property type="evidence" value="ECO:0007669"/>
    <property type="project" value="UniProtKB-SubCell"/>
</dbReference>
<evidence type="ECO:0000256" key="4">
    <source>
        <dbReference type="ARBA" id="ARBA00014053"/>
    </source>
</evidence>
<comment type="caution">
    <text evidence="11">The sequence shown here is derived from an EMBL/GenBank/DDBJ whole genome shotgun (WGS) entry which is preliminary data.</text>
</comment>
<evidence type="ECO:0000256" key="5">
    <source>
        <dbReference type="ARBA" id="ARBA00022490"/>
    </source>
</evidence>
<evidence type="ECO:0000313" key="12">
    <source>
        <dbReference type="Proteomes" id="UP001634394"/>
    </source>
</evidence>
<keyword evidence="6" id="KW-0175">Coiled coil</keyword>
<dbReference type="PANTHER" id="PTHR31477:SF1">
    <property type="entry name" value="CENTROSOMAL PROTEIN OF 44 KDA"/>
    <property type="match status" value="1"/>
</dbReference>
<evidence type="ECO:0000313" key="11">
    <source>
        <dbReference type="EMBL" id="KAL3878465.1"/>
    </source>
</evidence>
<dbReference type="InterPro" id="IPR029157">
    <property type="entry name" value="CEP44_CC"/>
</dbReference>
<feature type="domain" description="Centrosomal CEP44" evidence="10">
    <location>
        <begin position="55"/>
        <end position="177"/>
    </location>
</feature>
<keyword evidence="5" id="KW-0963">Cytoplasm</keyword>
<comment type="function">
    <text evidence="8">Centriole-enriched microtubule-binding protein involved in centriole biogenesis. In collaboration with CEP295 and POC1B, is required for the centriole-to-centrosome conversion by ensuring the formation of bona fide centriole wall. Functions as a linker component that maintains centrosome cohesion. Associates with CROCC and regulates its stability and localization to the centrosome.</text>
</comment>
<evidence type="ECO:0000256" key="8">
    <source>
        <dbReference type="ARBA" id="ARBA00046235"/>
    </source>
</evidence>
<dbReference type="EMBL" id="JBJQND010000004">
    <property type="protein sequence ID" value="KAL3878465.1"/>
    <property type="molecule type" value="Genomic_DNA"/>
</dbReference>
<sequence length="620" mass="69062">MITCEFDSISGNYFPLFTWIQRRLGMSLNLEFARVYLVDNYLGHRFVSAIMATGDLTNNIRRLQKDLKSIKYNEQLDITGITQGSAPVYLLIYHYAFTTYSPALAQHLSSSCDIDLFGKTDVRFMESIYKVLRDEFHYKPPITKEQFFSNGFAERKIIMCSSIIEMVKAKSQGLQPQKPPSQKRTSAITSHISQSNTPKAATPQQRGMMQWKKTGVSKPKSSELVVSKSTEVLTVGSSSAIGANKTKKPNSASGASLTSRPESIKETQVVNELFTGPFFPPTRHKAIHNTPNADDLRAVKAPQSWGDGEVESSLSGKPNSNDRHHSMQAKTFSTPSVAKVHSTAVEVVTIPRAIPGNDSFIDTVDIHAFASESIMNSTVPCEPKDIYMIQNQISNLYKTMEDLVHRVDSTLDQNKNALPDPYISQLEEQIHKKFDNLSAQLILLNNRVSILESQIQELTFMDHNTRRNFPVAKIKFAEEAEKLNDDGLLENQEKTNGDDTLNKSVQILRSDAIAANFCSPIRYPEGTACIPHHGKLESANDDTFAMGTEEDARRSSTPTNTDSPAICRSVPDSFSFHFTDADTQEKALRIKQMLQSTAGLLKPSVPTILQSDESKFSTTK</sequence>
<evidence type="ECO:0000256" key="1">
    <source>
        <dbReference type="ARBA" id="ARBA00004114"/>
    </source>
</evidence>
<accession>A0ABD3WWX3</accession>
<name>A0ABD3WWX3_SINWO</name>
<dbReference type="Pfam" id="PF15007">
    <property type="entry name" value="CEP44"/>
    <property type="match status" value="1"/>
</dbReference>
<feature type="region of interest" description="Disordered" evidence="9">
    <location>
        <begin position="303"/>
        <end position="334"/>
    </location>
</feature>
<dbReference type="Proteomes" id="UP001634394">
    <property type="component" value="Unassembled WGS sequence"/>
</dbReference>
<organism evidence="11 12">
    <name type="scientific">Sinanodonta woodiana</name>
    <name type="common">Chinese pond mussel</name>
    <name type="synonym">Anodonta woodiana</name>
    <dbReference type="NCBI Taxonomy" id="1069815"/>
    <lineage>
        <taxon>Eukaryota</taxon>
        <taxon>Metazoa</taxon>
        <taxon>Spiralia</taxon>
        <taxon>Lophotrochozoa</taxon>
        <taxon>Mollusca</taxon>
        <taxon>Bivalvia</taxon>
        <taxon>Autobranchia</taxon>
        <taxon>Heteroconchia</taxon>
        <taxon>Palaeoheterodonta</taxon>
        <taxon>Unionida</taxon>
        <taxon>Unionoidea</taxon>
        <taxon>Unionidae</taxon>
        <taxon>Unioninae</taxon>
        <taxon>Sinanodonta</taxon>
    </lineage>
</organism>
<evidence type="ECO:0000256" key="7">
    <source>
        <dbReference type="ARBA" id="ARBA00023212"/>
    </source>
</evidence>
<evidence type="ECO:0000256" key="6">
    <source>
        <dbReference type="ARBA" id="ARBA00023054"/>
    </source>
</evidence>
<dbReference type="InterPro" id="IPR033603">
    <property type="entry name" value="CEP44"/>
</dbReference>
<protein>
    <recommendedName>
        <fullName evidence="4">Centrosomal protein of 44 kDa</fullName>
    </recommendedName>
</protein>
<feature type="compositionally biased region" description="Polar residues" evidence="9">
    <location>
        <begin position="249"/>
        <end position="264"/>
    </location>
</feature>
<gene>
    <name evidence="11" type="ORF">ACJMK2_030810</name>
</gene>
<keyword evidence="7" id="KW-0206">Cytoskeleton</keyword>
<feature type="region of interest" description="Disordered" evidence="9">
    <location>
        <begin position="171"/>
        <end position="207"/>
    </location>
</feature>
<keyword evidence="12" id="KW-1185">Reference proteome</keyword>
<dbReference type="GO" id="GO:0000922">
    <property type="term" value="C:spindle pole"/>
    <property type="evidence" value="ECO:0007669"/>
    <property type="project" value="UniProtKB-SubCell"/>
</dbReference>
<evidence type="ECO:0000256" key="3">
    <source>
        <dbReference type="ARBA" id="ARBA00004647"/>
    </source>
</evidence>